<dbReference type="PANTHER" id="PTHR43289:SF34">
    <property type="entry name" value="SERINE_THREONINE-PROTEIN KINASE YBDM-RELATED"/>
    <property type="match status" value="1"/>
</dbReference>
<accession>A0A221KD60</accession>
<gene>
    <name evidence="8" type="ORF">VITFI_CDS0999</name>
</gene>
<evidence type="ECO:0000313" key="9">
    <source>
        <dbReference type="Proteomes" id="UP000199729"/>
    </source>
</evidence>
<dbReference type="CDD" id="cd14014">
    <property type="entry name" value="STKc_PknB_like"/>
    <property type="match status" value="1"/>
</dbReference>
<dbReference type="PROSITE" id="PS51746">
    <property type="entry name" value="PPM_2"/>
    <property type="match status" value="1"/>
</dbReference>
<dbReference type="Gene3D" id="1.10.510.10">
    <property type="entry name" value="Transferase(Phosphotransferase) domain 1"/>
    <property type="match status" value="1"/>
</dbReference>
<dbReference type="OrthoDB" id="9801841at2"/>
<name>A0A221KD60_VITFI</name>
<dbReference type="Pfam" id="PF00069">
    <property type="entry name" value="Pkinase"/>
    <property type="match status" value="1"/>
</dbReference>
<keyword evidence="4" id="KW-0067">ATP-binding</keyword>
<dbReference type="InterPro" id="IPR000719">
    <property type="entry name" value="Prot_kinase_dom"/>
</dbReference>
<dbReference type="InterPro" id="IPR001932">
    <property type="entry name" value="PPM-type_phosphatase-like_dom"/>
</dbReference>
<dbReference type="AlphaFoldDB" id="A0A221KD60"/>
<keyword evidence="3" id="KW-0418">Kinase</keyword>
<evidence type="ECO:0000256" key="1">
    <source>
        <dbReference type="ARBA" id="ARBA00022679"/>
    </source>
</evidence>
<dbReference type="Pfam" id="PF13672">
    <property type="entry name" value="PP2C_2"/>
    <property type="match status" value="1"/>
</dbReference>
<dbReference type="PROSITE" id="PS00108">
    <property type="entry name" value="PROTEIN_KINASE_ST"/>
    <property type="match status" value="1"/>
</dbReference>
<dbReference type="Proteomes" id="UP000199729">
    <property type="component" value="Chromosome"/>
</dbReference>
<keyword evidence="9" id="KW-1185">Reference proteome</keyword>
<dbReference type="GO" id="GO:0004674">
    <property type="term" value="F:protein serine/threonine kinase activity"/>
    <property type="evidence" value="ECO:0007669"/>
    <property type="project" value="TreeGrafter"/>
</dbReference>
<dbReference type="SUPFAM" id="SSF81606">
    <property type="entry name" value="PP2C-like"/>
    <property type="match status" value="1"/>
</dbReference>
<evidence type="ECO:0000259" key="7">
    <source>
        <dbReference type="PROSITE" id="PS51746"/>
    </source>
</evidence>
<feature type="domain" description="Protein kinase" evidence="6">
    <location>
        <begin position="267"/>
        <end position="543"/>
    </location>
</feature>
<proteinExistence type="predicted"/>
<keyword evidence="2" id="KW-0547">Nucleotide-binding</keyword>
<keyword evidence="5" id="KW-0812">Transmembrane</keyword>
<protein>
    <submittedName>
        <fullName evidence="8">Serine/threonine phosphatase</fullName>
    </submittedName>
</protein>
<dbReference type="GO" id="GO:0005524">
    <property type="term" value="F:ATP binding"/>
    <property type="evidence" value="ECO:0007669"/>
    <property type="project" value="UniProtKB-KW"/>
</dbReference>
<dbReference type="SMART" id="SM00332">
    <property type="entry name" value="PP2Cc"/>
    <property type="match status" value="1"/>
</dbReference>
<sequence length="575" mass="61716">MSFAVDIGYASHKGPRSVNEDFGGAVRACAPEAHRGLIAAVADGVSSGGEGLVAAQTTVMGLLGDFFATPATWEPTVALDRLIGAQNAWLVDHNRRRSDRAALTTLTALALQGQTWTLAHVGDTRAWLWRPGPQGGELSVLTQDHAFDHPDQRSRLTRAMGLDDGVRLDFAQGDVRLGDVFVLTSDGVHGPLKAARLAALAQQDGTAQAAAEALVHAALEAGGQDNASALLIRVTGLDARQLDDDLVDARRLPAPPLLKVGDVLDGYTLTAKVADTGVHVLYQARSPSGALVVIKTLHPSRAGDPEERVMLAHEAWLGQKVTQLGGQGRLFFVGVHERPSQASAFYTVFDWHHGRTLEQIMAAGGPPAVADVVAAGVAWVRGLALLHRHGVIHRDIKPGNLYLCDDGRWRILDLGVALSGRESAAQRELHAGTPSYMNPEQWDEGGVASPGSDLFALGVTLYQWLTGRLPYGEIEPYQRGRYRRDPPGASRLRPDVPMWLDHLLAKAIARDARQRFETAEELLLALERGASRPLGSPASTPLLQRDPLAVWQLAFGLSALLNVVLLLALLVLPRG</sequence>
<feature type="transmembrane region" description="Helical" evidence="5">
    <location>
        <begin position="549"/>
        <end position="572"/>
    </location>
</feature>
<dbReference type="Gene3D" id="3.60.40.10">
    <property type="entry name" value="PPM-type phosphatase domain"/>
    <property type="match status" value="1"/>
</dbReference>
<dbReference type="EMBL" id="CP022423">
    <property type="protein sequence ID" value="ASM76777.1"/>
    <property type="molecule type" value="Genomic_DNA"/>
</dbReference>
<dbReference type="SMART" id="SM00331">
    <property type="entry name" value="PP2C_SIG"/>
    <property type="match status" value="1"/>
</dbReference>
<evidence type="ECO:0000313" key="8">
    <source>
        <dbReference type="EMBL" id="ASM76777.1"/>
    </source>
</evidence>
<evidence type="ECO:0000256" key="3">
    <source>
        <dbReference type="ARBA" id="ARBA00022777"/>
    </source>
</evidence>
<feature type="domain" description="PPM-type phosphatase" evidence="7">
    <location>
        <begin position="6"/>
        <end position="234"/>
    </location>
</feature>
<keyword evidence="5" id="KW-0472">Membrane</keyword>
<reference evidence="8 9" key="1">
    <citation type="submission" date="2017-07" db="EMBL/GenBank/DDBJ databases">
        <title>Complete Genome Sequence of the cosmetic ferment Vitreoscilla filiformis (ATCC15551).</title>
        <authorList>
            <person name="Contreras S."/>
            <person name="Sagory-Zalkind P."/>
            <person name="Blanquart H."/>
            <person name="Iltis A."/>
            <person name="Morand S.C."/>
        </authorList>
    </citation>
    <scope>NUCLEOTIDE SEQUENCE [LARGE SCALE GENOMIC DNA]</scope>
    <source>
        <strain evidence="8 9">ATCC 15551</strain>
    </source>
</reference>
<dbReference type="KEGG" id="vff:VITFI_CDS0999"/>
<dbReference type="PROSITE" id="PS50011">
    <property type="entry name" value="PROTEIN_KINASE_DOM"/>
    <property type="match status" value="1"/>
</dbReference>
<evidence type="ECO:0000259" key="6">
    <source>
        <dbReference type="PROSITE" id="PS50011"/>
    </source>
</evidence>
<dbReference type="RefSeq" id="WP_089416058.1">
    <property type="nucleotide sequence ID" value="NZ_CP022423.1"/>
</dbReference>
<dbReference type="PANTHER" id="PTHR43289">
    <property type="entry name" value="MITOGEN-ACTIVATED PROTEIN KINASE KINASE KINASE 20-RELATED"/>
    <property type="match status" value="1"/>
</dbReference>
<dbReference type="SMART" id="SM00220">
    <property type="entry name" value="S_TKc"/>
    <property type="match status" value="1"/>
</dbReference>
<dbReference type="InterPro" id="IPR036457">
    <property type="entry name" value="PPM-type-like_dom_sf"/>
</dbReference>
<dbReference type="InterPro" id="IPR008271">
    <property type="entry name" value="Ser/Thr_kinase_AS"/>
</dbReference>
<evidence type="ECO:0000256" key="2">
    <source>
        <dbReference type="ARBA" id="ARBA00022741"/>
    </source>
</evidence>
<dbReference type="InterPro" id="IPR011009">
    <property type="entry name" value="Kinase-like_dom_sf"/>
</dbReference>
<dbReference type="SUPFAM" id="SSF56112">
    <property type="entry name" value="Protein kinase-like (PK-like)"/>
    <property type="match status" value="1"/>
</dbReference>
<keyword evidence="5" id="KW-1133">Transmembrane helix</keyword>
<keyword evidence="1" id="KW-0808">Transferase</keyword>
<organism evidence="8 9">
    <name type="scientific">Vitreoscilla filiformis</name>
    <dbReference type="NCBI Taxonomy" id="63"/>
    <lineage>
        <taxon>Bacteria</taxon>
        <taxon>Pseudomonadati</taxon>
        <taxon>Pseudomonadota</taxon>
        <taxon>Betaproteobacteria</taxon>
        <taxon>Neisseriales</taxon>
        <taxon>Neisseriaceae</taxon>
        <taxon>Vitreoscilla</taxon>
    </lineage>
</organism>
<evidence type="ECO:0000256" key="4">
    <source>
        <dbReference type="ARBA" id="ARBA00022840"/>
    </source>
</evidence>
<evidence type="ECO:0000256" key="5">
    <source>
        <dbReference type="SAM" id="Phobius"/>
    </source>
</evidence>